<dbReference type="GO" id="GO:0005829">
    <property type="term" value="C:cytosol"/>
    <property type="evidence" value="ECO:0007669"/>
    <property type="project" value="TreeGrafter"/>
</dbReference>
<dbReference type="InterPro" id="IPR013785">
    <property type="entry name" value="Aldolase_TIM"/>
</dbReference>
<dbReference type="AlphaFoldDB" id="A0A1N5VRX1"/>
<evidence type="ECO:0000313" key="12">
    <source>
        <dbReference type="Proteomes" id="UP000187822"/>
    </source>
</evidence>
<evidence type="ECO:0000256" key="7">
    <source>
        <dbReference type="ARBA" id="ARBA00023141"/>
    </source>
</evidence>
<protein>
    <recommendedName>
        <fullName evidence="4">tryptophan synthase</fullName>
        <ecNumber evidence="4">4.2.1.20</ecNumber>
    </recommendedName>
</protein>
<evidence type="ECO:0000256" key="8">
    <source>
        <dbReference type="ARBA" id="ARBA00023239"/>
    </source>
</evidence>
<evidence type="ECO:0000313" key="10">
    <source>
        <dbReference type="EMBL" id="SIM75753.1"/>
    </source>
</evidence>
<keyword evidence="6" id="KW-0822">Tryptophan biosynthesis</keyword>
<proteinExistence type="predicted"/>
<dbReference type="KEGG" id="cdiv:CPM_1485"/>
<dbReference type="EMBL" id="LT719092">
    <property type="protein sequence ID" value="SJK85279.1"/>
    <property type="molecule type" value="Genomic_DNA"/>
</dbReference>
<gene>
    <name evidence="11" type="ORF">CPM_1485</name>
    <name evidence="10" type="ORF">CSP5_1491</name>
</gene>
<evidence type="ECO:0000313" key="13">
    <source>
        <dbReference type="Proteomes" id="UP000195607"/>
    </source>
</evidence>
<evidence type="ECO:0000256" key="4">
    <source>
        <dbReference type="ARBA" id="ARBA00012043"/>
    </source>
</evidence>
<dbReference type="Gene3D" id="3.20.20.70">
    <property type="entry name" value="Aldolase class I"/>
    <property type="match status" value="1"/>
</dbReference>
<dbReference type="Pfam" id="PF00290">
    <property type="entry name" value="Trp_syntA"/>
    <property type="match status" value="1"/>
</dbReference>
<comment type="pathway">
    <text evidence="2">Amino-acid biosynthesis; L-tryptophan biosynthesis; L-tryptophan from chorismate: step 5/5.</text>
</comment>
<accession>A0A1N5VRX1</accession>
<dbReference type="Proteomes" id="UP000195607">
    <property type="component" value="Chromosome I"/>
</dbReference>
<comment type="subunit">
    <text evidence="3">Tetramer of two alpha and two beta chains.</text>
</comment>
<dbReference type="GO" id="GO:0004834">
    <property type="term" value="F:tryptophan synthase activity"/>
    <property type="evidence" value="ECO:0007669"/>
    <property type="project" value="UniProtKB-EC"/>
</dbReference>
<dbReference type="OrthoDB" id="25658at2157"/>
<keyword evidence="5" id="KW-0028">Amino-acid biosynthesis</keyword>
<dbReference type="CDD" id="cd04724">
    <property type="entry name" value="Tryptophan_synthase_alpha"/>
    <property type="match status" value="1"/>
</dbReference>
<reference evidence="11" key="2">
    <citation type="submission" date="2016-06" db="EMBL/GenBank/DDBJ databases">
        <authorList>
            <person name="Olsen C.W."/>
            <person name="Carey S."/>
            <person name="Hinshaw L."/>
            <person name="Karasin A.I."/>
        </authorList>
    </citation>
    <scope>NUCLEOTIDE SEQUENCE [LARGE SCALE GENOMIC DNA]</scope>
    <source>
        <strain evidence="11">PM4</strain>
    </source>
</reference>
<evidence type="ECO:0000256" key="6">
    <source>
        <dbReference type="ARBA" id="ARBA00022822"/>
    </source>
</evidence>
<name>A0A1N5VRX1_9ARCH</name>
<dbReference type="InterPro" id="IPR011060">
    <property type="entry name" value="RibuloseP-bd_barrel"/>
</dbReference>
<keyword evidence="7" id="KW-0057">Aromatic amino acid biosynthesis</keyword>
<sequence length="244" mass="27633">MKLALYFTFPYPDRETFQKFFDRSLKHRYDYLELGIPTDHPYYDGPVIRKTHSRAKANYSEDMLRKTVETATSKGIKVYTLVYYNHFIGKEREFLGNLKSMGFSGAIIPDLLTDYFPERNSLIEKMDYSGLSLIPFFTSSTPDMVIRDIASRTNDWIYHGLQPSTGIRVPVSIDLMVKRIKELCPGRELIFGFGINSLEEISELGKSGADGIAVGSSLVPFMETGDMAGFDSKVNMLEEGLNGI</sequence>
<dbReference type="Proteomes" id="UP000187822">
    <property type="component" value="Chromosome I"/>
</dbReference>
<comment type="catalytic activity">
    <reaction evidence="9">
        <text>(1S,2R)-1-C-(indol-3-yl)glycerol 3-phosphate + L-serine = D-glyceraldehyde 3-phosphate + L-tryptophan + H2O</text>
        <dbReference type="Rhea" id="RHEA:10532"/>
        <dbReference type="ChEBI" id="CHEBI:15377"/>
        <dbReference type="ChEBI" id="CHEBI:33384"/>
        <dbReference type="ChEBI" id="CHEBI:57912"/>
        <dbReference type="ChEBI" id="CHEBI:58866"/>
        <dbReference type="ChEBI" id="CHEBI:59776"/>
        <dbReference type="EC" id="4.2.1.20"/>
    </reaction>
</comment>
<organism evidence="10 13">
    <name type="scientific">Cuniculiplasma divulgatum</name>
    <dbReference type="NCBI Taxonomy" id="1673428"/>
    <lineage>
        <taxon>Archaea</taxon>
        <taxon>Methanobacteriati</taxon>
        <taxon>Thermoplasmatota</taxon>
        <taxon>Thermoplasmata</taxon>
        <taxon>Thermoplasmatales</taxon>
        <taxon>Cuniculiplasmataceae</taxon>
        <taxon>Cuniculiplasma</taxon>
    </lineage>
</organism>
<evidence type="ECO:0000313" key="11">
    <source>
        <dbReference type="EMBL" id="SJK85279.1"/>
    </source>
</evidence>
<evidence type="ECO:0000256" key="2">
    <source>
        <dbReference type="ARBA" id="ARBA00004733"/>
    </source>
</evidence>
<keyword evidence="12" id="KW-1185">Reference proteome</keyword>
<dbReference type="PANTHER" id="PTHR43406">
    <property type="entry name" value="TRYPTOPHAN SYNTHASE, ALPHA CHAIN"/>
    <property type="match status" value="1"/>
</dbReference>
<evidence type="ECO:0000256" key="5">
    <source>
        <dbReference type="ARBA" id="ARBA00022605"/>
    </source>
</evidence>
<evidence type="ECO:0000256" key="9">
    <source>
        <dbReference type="ARBA" id="ARBA00049047"/>
    </source>
</evidence>
<dbReference type="InterPro" id="IPR002028">
    <property type="entry name" value="Trp_synthase_suA"/>
</dbReference>
<evidence type="ECO:0000256" key="3">
    <source>
        <dbReference type="ARBA" id="ARBA00011270"/>
    </source>
</evidence>
<dbReference type="EC" id="4.2.1.20" evidence="4"/>
<keyword evidence="8" id="KW-0456">Lyase</keyword>
<reference evidence="12" key="3">
    <citation type="submission" date="2016-06" db="EMBL/GenBank/DDBJ databases">
        <authorList>
            <person name="Toshchakov V.S."/>
        </authorList>
    </citation>
    <scope>NUCLEOTIDE SEQUENCE [LARGE SCALE GENOMIC DNA]</scope>
    <source>
        <strain>PM4 (JCM 30641</strain>
        <strain evidence="12">\VKM B-2940)</strain>
    </source>
</reference>
<evidence type="ECO:0000256" key="1">
    <source>
        <dbReference type="ARBA" id="ARBA00003365"/>
    </source>
</evidence>
<dbReference type="EMBL" id="LT671858">
    <property type="protein sequence ID" value="SIM75753.1"/>
    <property type="molecule type" value="Genomic_DNA"/>
</dbReference>
<dbReference type="UniPathway" id="UPA00035">
    <property type="reaction ID" value="UER00044"/>
</dbReference>
<dbReference type="GeneID" id="41588733"/>
<reference evidence="10 13" key="1">
    <citation type="submission" date="2016-04" db="EMBL/GenBank/DDBJ databases">
        <authorList>
            <person name="Evans L.H."/>
            <person name="Alamgir A."/>
            <person name="Owens N."/>
            <person name="Weber N.D."/>
            <person name="Virtaneva K."/>
            <person name="Barbian K."/>
            <person name="Babar A."/>
            <person name="Rosenke K."/>
        </authorList>
    </citation>
    <scope>NUCLEOTIDE SEQUENCE [LARGE SCALE GENOMIC DNA]</scope>
    <source>
        <strain evidence="10">S5</strain>
        <strain evidence="13">S5(T) (JCM 30642 \VKM B-2941)</strain>
    </source>
</reference>
<dbReference type="RefSeq" id="WP_021790087.1">
    <property type="nucleotide sequence ID" value="NZ_LT671858.1"/>
</dbReference>
<dbReference type="SUPFAM" id="SSF51366">
    <property type="entry name" value="Ribulose-phoshate binding barrel"/>
    <property type="match status" value="1"/>
</dbReference>
<dbReference type="PANTHER" id="PTHR43406:SF1">
    <property type="entry name" value="TRYPTOPHAN SYNTHASE ALPHA CHAIN, CHLOROPLASTIC"/>
    <property type="match status" value="1"/>
</dbReference>
<dbReference type="STRING" id="1673428.CPM_1485"/>
<comment type="function">
    <text evidence="1">The alpha subunit is responsible for the aldol cleavage of indoleglycerol phosphate to indole and glyceraldehyde 3-phosphate.</text>
</comment>